<evidence type="ECO:0000256" key="1">
    <source>
        <dbReference type="ARBA" id="ARBA00009156"/>
    </source>
</evidence>
<dbReference type="EMBL" id="FOBW01000017">
    <property type="protein sequence ID" value="SEN66930.1"/>
    <property type="molecule type" value="Genomic_DNA"/>
</dbReference>
<dbReference type="GO" id="GO:0005998">
    <property type="term" value="P:xylulose catabolic process"/>
    <property type="evidence" value="ECO:0007669"/>
    <property type="project" value="UniProtKB-UniRule"/>
</dbReference>
<dbReference type="RefSeq" id="WP_090749354.1">
    <property type="nucleotide sequence ID" value="NZ_FOBW01000017.1"/>
</dbReference>
<evidence type="ECO:0000256" key="7">
    <source>
        <dbReference type="ARBA" id="ARBA00023277"/>
    </source>
</evidence>
<dbReference type="InterPro" id="IPR018484">
    <property type="entry name" value="FGGY_N"/>
</dbReference>
<dbReference type="PIRSF" id="PIRSF000538">
    <property type="entry name" value="GlpK"/>
    <property type="match status" value="1"/>
</dbReference>
<evidence type="ECO:0000259" key="12">
    <source>
        <dbReference type="Pfam" id="PF02782"/>
    </source>
</evidence>
<dbReference type="Gene3D" id="3.30.420.40">
    <property type="match status" value="2"/>
</dbReference>
<dbReference type="InterPro" id="IPR018483">
    <property type="entry name" value="Carb_kinase_FGGY_CS"/>
</dbReference>
<dbReference type="GO" id="GO:0042732">
    <property type="term" value="P:D-xylose metabolic process"/>
    <property type="evidence" value="ECO:0007669"/>
    <property type="project" value="UniProtKB-KW"/>
</dbReference>
<keyword evidence="5 8" id="KW-0418">Kinase</keyword>
<evidence type="ECO:0000256" key="3">
    <source>
        <dbReference type="ARBA" id="ARBA00022679"/>
    </source>
</evidence>
<evidence type="ECO:0000256" key="4">
    <source>
        <dbReference type="ARBA" id="ARBA00022741"/>
    </source>
</evidence>
<feature type="site" description="Important for activity" evidence="8">
    <location>
        <position position="8"/>
    </location>
</feature>
<evidence type="ECO:0000256" key="2">
    <source>
        <dbReference type="ARBA" id="ARBA00022629"/>
    </source>
</evidence>
<keyword evidence="3 8" id="KW-0808">Transferase</keyword>
<evidence type="ECO:0000313" key="13">
    <source>
        <dbReference type="EMBL" id="SEN66930.1"/>
    </source>
</evidence>
<dbReference type="Pfam" id="PF00370">
    <property type="entry name" value="FGGY_N"/>
    <property type="match status" value="1"/>
</dbReference>
<dbReference type="Proteomes" id="UP000198553">
    <property type="component" value="Unassembled WGS sequence"/>
</dbReference>
<keyword evidence="7 8" id="KW-0119">Carbohydrate metabolism</keyword>
<feature type="active site" description="Proton acceptor" evidence="8">
    <location>
        <position position="240"/>
    </location>
</feature>
<keyword evidence="2 8" id="KW-0859">Xylose metabolism</keyword>
<gene>
    <name evidence="8 10" type="primary">xylB</name>
    <name evidence="13" type="ORF">SAMN05192533_11724</name>
</gene>
<evidence type="ECO:0000313" key="14">
    <source>
        <dbReference type="Proteomes" id="UP000198553"/>
    </source>
</evidence>
<keyword evidence="4 8" id="KW-0547">Nucleotide-binding</keyword>
<dbReference type="PROSITE" id="PS00933">
    <property type="entry name" value="FGGY_KINASES_1"/>
    <property type="match status" value="1"/>
</dbReference>
<dbReference type="PANTHER" id="PTHR43095">
    <property type="entry name" value="SUGAR KINASE"/>
    <property type="match status" value="1"/>
</dbReference>
<organism evidence="13 14">
    <name type="scientific">Mesobacillus persicus</name>
    <dbReference type="NCBI Taxonomy" id="930146"/>
    <lineage>
        <taxon>Bacteria</taxon>
        <taxon>Bacillati</taxon>
        <taxon>Bacillota</taxon>
        <taxon>Bacilli</taxon>
        <taxon>Bacillales</taxon>
        <taxon>Bacillaceae</taxon>
        <taxon>Mesobacillus</taxon>
    </lineage>
</organism>
<proteinExistence type="inferred from homology"/>
<dbReference type="Pfam" id="PF02782">
    <property type="entry name" value="FGGY_C"/>
    <property type="match status" value="1"/>
</dbReference>
<name>A0A1H8IDN2_9BACI</name>
<evidence type="ECO:0000256" key="10">
    <source>
        <dbReference type="RuleBase" id="RU364073"/>
    </source>
</evidence>
<sequence length="499" mass="55404">MKYVIGVDLGTSAVKILLVNQKGEVCNEVSKSYPLIIEKSGYSEQNPEEWVEKTTEGLAELIGKFDGDVNDIEGISFSGQMHGLVLLDENNQVLRNAILWNDTRTTKQCEEIYDVVGQQQLLEITKNPALEGFTLPKILWVKENEPELFAQSSVFMLPKDYLRYRMTGNIHMEYSDAAGTLLLNVAKREWSQEILNLFDLAPEFCPPLVESHGFVGPVNAEFSLATGLSEATKVFAGGADNACGAIGSGILAEGKTLCSIGTSGVVLSYEERNDLDFEGKVHYFNHSEENTYYTMGVTLAAGYSLSWFKDTFAKEEAFDQFLEGVDEVSAGSNGLLFTPYIVGERTPYADSNIRGSFIGVDAAHERKHFARSVLEGITFSLNDSIEIFRNSGKTIDTIISIGGGAKNETWLQMQADIFNAKIEKLTSEQGPGMGAAMLAAYGSGWFTSLKECAETFIQTSKTYHPIPENVERYKKIYAIYQQVYTQTKTLNDQLREFRK</sequence>
<feature type="domain" description="Carbohydrate kinase FGGY C-terminal" evidence="12">
    <location>
        <begin position="257"/>
        <end position="442"/>
    </location>
</feature>
<dbReference type="PANTHER" id="PTHR43095:SF5">
    <property type="entry name" value="XYLULOSE KINASE"/>
    <property type="match status" value="1"/>
</dbReference>
<dbReference type="InterPro" id="IPR006000">
    <property type="entry name" value="Xylulokinase"/>
</dbReference>
<dbReference type="GO" id="GO:0004856">
    <property type="term" value="F:D-xylulokinase activity"/>
    <property type="evidence" value="ECO:0007669"/>
    <property type="project" value="UniProtKB-UniRule"/>
</dbReference>
<dbReference type="OrthoDB" id="9805576at2"/>
<feature type="binding site" evidence="8">
    <location>
        <begin position="81"/>
        <end position="82"/>
    </location>
    <ligand>
        <name>substrate</name>
    </ligand>
</feature>
<evidence type="ECO:0000256" key="6">
    <source>
        <dbReference type="ARBA" id="ARBA00022840"/>
    </source>
</evidence>
<protein>
    <recommendedName>
        <fullName evidence="8 10">Xylulose kinase</fullName>
        <shortName evidence="8 10">Xylulokinase</shortName>
        <ecNumber evidence="8 10">2.7.1.17</ecNumber>
    </recommendedName>
</protein>
<dbReference type="SUPFAM" id="SSF53067">
    <property type="entry name" value="Actin-like ATPase domain"/>
    <property type="match status" value="2"/>
</dbReference>
<evidence type="ECO:0000259" key="11">
    <source>
        <dbReference type="Pfam" id="PF00370"/>
    </source>
</evidence>
<evidence type="ECO:0000256" key="5">
    <source>
        <dbReference type="ARBA" id="ARBA00022777"/>
    </source>
</evidence>
<keyword evidence="14" id="KW-1185">Reference proteome</keyword>
<dbReference type="STRING" id="930146.SAMN05192533_11724"/>
<feature type="domain" description="Carbohydrate kinase FGGY N-terminal" evidence="11">
    <location>
        <begin position="3"/>
        <end position="247"/>
    </location>
</feature>
<accession>A0A1H8IDN2</accession>
<dbReference type="PROSITE" id="PS00445">
    <property type="entry name" value="FGGY_KINASES_2"/>
    <property type="match status" value="1"/>
</dbReference>
<dbReference type="InterPro" id="IPR000577">
    <property type="entry name" value="Carb_kinase_FGGY"/>
</dbReference>
<keyword evidence="6 8" id="KW-0067">ATP-binding</keyword>
<reference evidence="14" key="1">
    <citation type="submission" date="2016-10" db="EMBL/GenBank/DDBJ databases">
        <authorList>
            <person name="Varghese N."/>
            <person name="Submissions S."/>
        </authorList>
    </citation>
    <scope>NUCLEOTIDE SEQUENCE [LARGE SCALE GENOMIC DNA]</scope>
    <source>
        <strain evidence="14">B48,IBRC-M 10115,DSM 25386,CECT 8001</strain>
    </source>
</reference>
<dbReference type="NCBIfam" id="TIGR01312">
    <property type="entry name" value="XylB"/>
    <property type="match status" value="1"/>
</dbReference>
<dbReference type="InterPro" id="IPR043129">
    <property type="entry name" value="ATPase_NBD"/>
</dbReference>
<dbReference type="InterPro" id="IPR050406">
    <property type="entry name" value="FGGY_Carb_Kinase"/>
</dbReference>
<comment type="function">
    <text evidence="8">Catalyzes the phosphorylation of D-xylulose to D-xylulose 5-phosphate.</text>
</comment>
<dbReference type="AlphaFoldDB" id="A0A1H8IDN2"/>
<dbReference type="GO" id="GO:0005524">
    <property type="term" value="F:ATP binding"/>
    <property type="evidence" value="ECO:0007669"/>
    <property type="project" value="UniProtKB-UniRule"/>
</dbReference>
<dbReference type="CDD" id="cd07808">
    <property type="entry name" value="ASKHA_NBD_FGGY_EcXK-like"/>
    <property type="match status" value="1"/>
</dbReference>
<dbReference type="HAMAP" id="MF_02220">
    <property type="entry name" value="XylB"/>
    <property type="match status" value="1"/>
</dbReference>
<dbReference type="InterPro" id="IPR018485">
    <property type="entry name" value="FGGY_C"/>
</dbReference>
<comment type="catalytic activity">
    <reaction evidence="8 10">
        <text>D-xylulose + ATP = D-xylulose 5-phosphate + ADP + H(+)</text>
        <dbReference type="Rhea" id="RHEA:10964"/>
        <dbReference type="ChEBI" id="CHEBI:15378"/>
        <dbReference type="ChEBI" id="CHEBI:17140"/>
        <dbReference type="ChEBI" id="CHEBI:30616"/>
        <dbReference type="ChEBI" id="CHEBI:57737"/>
        <dbReference type="ChEBI" id="CHEBI:456216"/>
        <dbReference type="EC" id="2.7.1.17"/>
    </reaction>
</comment>
<dbReference type="EC" id="2.7.1.17" evidence="8 10"/>
<evidence type="ECO:0000256" key="9">
    <source>
        <dbReference type="RuleBase" id="RU003733"/>
    </source>
</evidence>
<comment type="similarity">
    <text evidence="1 8 9">Belongs to the FGGY kinase family.</text>
</comment>
<evidence type="ECO:0000256" key="8">
    <source>
        <dbReference type="HAMAP-Rule" id="MF_02220"/>
    </source>
</evidence>